<dbReference type="InterPro" id="IPR027417">
    <property type="entry name" value="P-loop_NTPase"/>
</dbReference>
<dbReference type="Gene3D" id="3.40.50.300">
    <property type="entry name" value="P-loop containing nucleotide triphosphate hydrolases"/>
    <property type="match status" value="1"/>
</dbReference>
<dbReference type="HOGENOM" id="CLU_2875840_0_0_9"/>
<feature type="region of interest" description="Disordered" evidence="1">
    <location>
        <begin position="37"/>
        <end position="63"/>
    </location>
</feature>
<evidence type="ECO:0008006" key="4">
    <source>
        <dbReference type="Google" id="ProtNLM"/>
    </source>
</evidence>
<reference evidence="2 3" key="1">
    <citation type="submission" date="2011-08" db="EMBL/GenBank/DDBJ databases">
        <authorList>
            <person name="Weinstock G."/>
            <person name="Sodergren E."/>
            <person name="Clifton S."/>
            <person name="Fulton L."/>
            <person name="Fulton B."/>
            <person name="Courtney L."/>
            <person name="Fronick C."/>
            <person name="Harrison M."/>
            <person name="Strong C."/>
            <person name="Farmer C."/>
            <person name="Delahaunty K."/>
            <person name="Markovic C."/>
            <person name="Hall O."/>
            <person name="Minx P."/>
            <person name="Tomlinson C."/>
            <person name="Mitreva M."/>
            <person name="Hou S."/>
            <person name="Chen J."/>
            <person name="Wollam A."/>
            <person name="Pepin K.H."/>
            <person name="Johnson M."/>
            <person name="Bhonagiri V."/>
            <person name="Zhang X."/>
            <person name="Suruliraj S."/>
            <person name="Warren W."/>
            <person name="Chinwalla A."/>
            <person name="Mardis E.R."/>
            <person name="Wilson R.K."/>
        </authorList>
    </citation>
    <scope>NUCLEOTIDE SEQUENCE [LARGE SCALE GENOMIC DNA]</scope>
    <source>
        <strain evidence="2 3">F0357</strain>
    </source>
</reference>
<dbReference type="Proteomes" id="UP000005481">
    <property type="component" value="Unassembled WGS sequence"/>
</dbReference>
<evidence type="ECO:0000313" key="3">
    <source>
        <dbReference type="Proteomes" id="UP000005481"/>
    </source>
</evidence>
<gene>
    <name evidence="2" type="ORF">HMPREF0080_01118</name>
</gene>
<dbReference type="AlphaFoldDB" id="G9YHI7"/>
<dbReference type="EMBL" id="AGCJ01000042">
    <property type="protein sequence ID" value="EHM40777.1"/>
    <property type="molecule type" value="Genomic_DNA"/>
</dbReference>
<comment type="caution">
    <text evidence="2">The sequence shown here is derived from an EMBL/GenBank/DDBJ whole genome shotgun (WGS) entry which is preliminary data.</text>
</comment>
<organism evidence="2 3">
    <name type="scientific">Anaeroglobus geminatus F0357</name>
    <dbReference type="NCBI Taxonomy" id="861450"/>
    <lineage>
        <taxon>Bacteria</taxon>
        <taxon>Bacillati</taxon>
        <taxon>Bacillota</taxon>
        <taxon>Negativicutes</taxon>
        <taxon>Veillonellales</taxon>
        <taxon>Veillonellaceae</taxon>
        <taxon>Anaeroglobus</taxon>
    </lineage>
</organism>
<keyword evidence="3" id="KW-1185">Reference proteome</keyword>
<proteinExistence type="predicted"/>
<dbReference type="Pfam" id="PF02367">
    <property type="entry name" value="TsaE"/>
    <property type="match status" value="1"/>
</dbReference>
<dbReference type="InterPro" id="IPR003442">
    <property type="entry name" value="T6A_TsaE"/>
</dbReference>
<name>G9YHI7_9FIRM</name>
<sequence>MKLTVHTYSEADTVALGRRIGTVLRAGDVIALRGGLGAGKTHSSRESPKAWESTRLSSARLFH</sequence>
<dbReference type="GO" id="GO:0002949">
    <property type="term" value="P:tRNA threonylcarbamoyladenosine modification"/>
    <property type="evidence" value="ECO:0007669"/>
    <property type="project" value="InterPro"/>
</dbReference>
<evidence type="ECO:0000313" key="2">
    <source>
        <dbReference type="EMBL" id="EHM40777.1"/>
    </source>
</evidence>
<evidence type="ECO:0000256" key="1">
    <source>
        <dbReference type="SAM" id="MobiDB-lite"/>
    </source>
</evidence>
<accession>G9YHI7</accession>
<protein>
    <recommendedName>
        <fullName evidence="4">tRNA threonylcarbamoyladenosine biosynthesis protein TsaE</fullName>
    </recommendedName>
</protein>
<dbReference type="STRING" id="861450.HMPREF0080_01118"/>